<evidence type="ECO:0000313" key="5">
    <source>
        <dbReference type="Proteomes" id="UP000236584"/>
    </source>
</evidence>
<protein>
    <recommendedName>
        <fullName evidence="3">SHOCT domain-containing protein</fullName>
    </recommendedName>
</protein>
<dbReference type="Proteomes" id="UP000236584">
    <property type="component" value="Chromosome"/>
</dbReference>
<evidence type="ECO:0000256" key="2">
    <source>
        <dbReference type="SAM" id="Phobius"/>
    </source>
</evidence>
<dbReference type="OrthoDB" id="178074at2157"/>
<feature type="region of interest" description="Disordered" evidence="1">
    <location>
        <begin position="129"/>
        <end position="153"/>
    </location>
</feature>
<feature type="transmembrane region" description="Helical" evidence="2">
    <location>
        <begin position="21"/>
        <end position="40"/>
    </location>
</feature>
<reference evidence="4 5" key="1">
    <citation type="submission" date="2018-01" db="EMBL/GenBank/DDBJ databases">
        <title>Complete genome sequence of Salinigranum rubrum GX10T, an extremely halophilic archaeon isolated from a marine solar saltern.</title>
        <authorList>
            <person name="Han S."/>
        </authorList>
    </citation>
    <scope>NUCLEOTIDE SEQUENCE [LARGE SCALE GENOMIC DNA]</scope>
    <source>
        <strain evidence="4 5">GX10</strain>
    </source>
</reference>
<dbReference type="KEGG" id="srub:C2R22_14475"/>
<dbReference type="RefSeq" id="WP_103426389.1">
    <property type="nucleotide sequence ID" value="NZ_CP026309.1"/>
</dbReference>
<feature type="domain" description="SHOCT" evidence="3">
    <location>
        <begin position="99"/>
        <end position="126"/>
    </location>
</feature>
<keyword evidence="2" id="KW-1133">Transmembrane helix</keyword>
<evidence type="ECO:0000313" key="4">
    <source>
        <dbReference type="EMBL" id="AUV82700.1"/>
    </source>
</evidence>
<dbReference type="Pfam" id="PF09851">
    <property type="entry name" value="SHOCT"/>
    <property type="match status" value="1"/>
</dbReference>
<feature type="region of interest" description="Disordered" evidence="1">
    <location>
        <begin position="70"/>
        <end position="99"/>
    </location>
</feature>
<keyword evidence="5" id="KW-1185">Reference proteome</keyword>
<feature type="compositionally biased region" description="Polar residues" evidence="1">
    <location>
        <begin position="133"/>
        <end position="144"/>
    </location>
</feature>
<keyword evidence="2" id="KW-0472">Membrane</keyword>
<evidence type="ECO:0000259" key="3">
    <source>
        <dbReference type="Pfam" id="PF09851"/>
    </source>
</evidence>
<name>A0A2I8VL90_9EURY</name>
<dbReference type="AlphaFoldDB" id="A0A2I8VL90"/>
<dbReference type="GeneID" id="35593321"/>
<sequence length="153" mass="16133">MRTSLSSTDGWNGYHANGGRTATASGLTTLVILAVAFGAMALGVPYFWVVFPVGFGGVLPLVVAHSLRTERDSDGSDGPGRSLSDAPAETTDADGSTDEALRTLRTRYARGELTDEAFEARLERLLETETVADATNRTRPPSDSASEEGDHSG</sequence>
<organism evidence="4 5">
    <name type="scientific">Salinigranum rubrum</name>
    <dbReference type="NCBI Taxonomy" id="755307"/>
    <lineage>
        <taxon>Archaea</taxon>
        <taxon>Methanobacteriati</taxon>
        <taxon>Methanobacteriota</taxon>
        <taxon>Stenosarchaea group</taxon>
        <taxon>Halobacteria</taxon>
        <taxon>Halobacteriales</taxon>
        <taxon>Haloferacaceae</taxon>
        <taxon>Salinigranum</taxon>
    </lineage>
</organism>
<feature type="transmembrane region" description="Helical" evidence="2">
    <location>
        <begin position="46"/>
        <end position="64"/>
    </location>
</feature>
<proteinExistence type="predicted"/>
<accession>A0A2I8VL90</accession>
<gene>
    <name evidence="4" type="ORF">C2R22_14475</name>
</gene>
<dbReference type="InterPro" id="IPR018649">
    <property type="entry name" value="SHOCT"/>
</dbReference>
<evidence type="ECO:0000256" key="1">
    <source>
        <dbReference type="SAM" id="MobiDB-lite"/>
    </source>
</evidence>
<keyword evidence="2" id="KW-0812">Transmembrane</keyword>
<dbReference type="EMBL" id="CP026309">
    <property type="protein sequence ID" value="AUV82700.1"/>
    <property type="molecule type" value="Genomic_DNA"/>
</dbReference>